<evidence type="ECO:0000313" key="2">
    <source>
        <dbReference type="Proteomes" id="UP000246991"/>
    </source>
</evidence>
<comment type="caution">
    <text evidence="1">The sequence shown here is derived from an EMBL/GenBank/DDBJ whole genome shotgun (WGS) entry which is preliminary data.</text>
</comment>
<keyword evidence="2" id="KW-1185">Reference proteome</keyword>
<dbReference type="AlphaFoldDB" id="A0A317SEF6"/>
<name>A0A317SEF6_9PEZI</name>
<gene>
    <name evidence="1" type="ORF">C7212DRAFT_335321</name>
</gene>
<evidence type="ECO:0000313" key="1">
    <source>
        <dbReference type="EMBL" id="PWW72568.1"/>
    </source>
</evidence>
<dbReference type="EMBL" id="PYWC01000102">
    <property type="protein sequence ID" value="PWW72568.1"/>
    <property type="molecule type" value="Genomic_DNA"/>
</dbReference>
<organism evidence="1 2">
    <name type="scientific">Tuber magnatum</name>
    <name type="common">white Piedmont truffle</name>
    <dbReference type="NCBI Taxonomy" id="42249"/>
    <lineage>
        <taxon>Eukaryota</taxon>
        <taxon>Fungi</taxon>
        <taxon>Dikarya</taxon>
        <taxon>Ascomycota</taxon>
        <taxon>Pezizomycotina</taxon>
        <taxon>Pezizomycetes</taxon>
        <taxon>Pezizales</taxon>
        <taxon>Tuberaceae</taxon>
        <taxon>Tuber</taxon>
    </lineage>
</organism>
<protein>
    <submittedName>
        <fullName evidence="1">Uncharacterized protein</fullName>
    </submittedName>
</protein>
<sequence>MTDSIVARHEHEIASTTCVKFCWLIQEIADYLGEVNNSISPNVAANSYLSPQ</sequence>
<accession>A0A317SEF6</accession>
<proteinExistence type="predicted"/>
<reference evidence="1 2" key="1">
    <citation type="submission" date="2018-03" db="EMBL/GenBank/DDBJ databases">
        <title>Genomes of Pezizomycetes fungi and the evolution of truffles.</title>
        <authorList>
            <person name="Murat C."/>
            <person name="Payen T."/>
            <person name="Noel B."/>
            <person name="Kuo A."/>
            <person name="Martin F.M."/>
        </authorList>
    </citation>
    <scope>NUCLEOTIDE SEQUENCE [LARGE SCALE GENOMIC DNA]</scope>
    <source>
        <strain evidence="1">091103-1</strain>
    </source>
</reference>
<dbReference type="Proteomes" id="UP000246991">
    <property type="component" value="Unassembled WGS sequence"/>
</dbReference>